<dbReference type="RefSeq" id="WP_358141797.1">
    <property type="nucleotide sequence ID" value="NZ_JBFALK010000035.1"/>
</dbReference>
<dbReference type="EMBL" id="JBFALK010000035">
    <property type="protein sequence ID" value="MEV0974787.1"/>
    <property type="molecule type" value="Genomic_DNA"/>
</dbReference>
<feature type="domain" description="AB hydrolase-1" evidence="1">
    <location>
        <begin position="28"/>
        <end position="248"/>
    </location>
</feature>
<dbReference type="InterPro" id="IPR050266">
    <property type="entry name" value="AB_hydrolase_sf"/>
</dbReference>
<keyword evidence="2" id="KW-0378">Hydrolase</keyword>
<gene>
    <name evidence="2" type="ORF">AB0I59_39875</name>
</gene>
<dbReference type="SUPFAM" id="SSF53474">
    <property type="entry name" value="alpha/beta-Hydrolases"/>
    <property type="match status" value="1"/>
</dbReference>
<dbReference type="PANTHER" id="PTHR43798">
    <property type="entry name" value="MONOACYLGLYCEROL LIPASE"/>
    <property type="match status" value="1"/>
</dbReference>
<evidence type="ECO:0000313" key="3">
    <source>
        <dbReference type="Proteomes" id="UP001551675"/>
    </source>
</evidence>
<dbReference type="GO" id="GO:0016787">
    <property type="term" value="F:hydrolase activity"/>
    <property type="evidence" value="ECO:0007669"/>
    <property type="project" value="UniProtKB-KW"/>
</dbReference>
<comment type="caution">
    <text evidence="2">The sequence shown here is derived from an EMBL/GenBank/DDBJ whole genome shotgun (WGS) entry which is preliminary data.</text>
</comment>
<keyword evidence="3" id="KW-1185">Reference proteome</keyword>
<organism evidence="2 3">
    <name type="scientific">Microtetraspora glauca</name>
    <dbReference type="NCBI Taxonomy" id="1996"/>
    <lineage>
        <taxon>Bacteria</taxon>
        <taxon>Bacillati</taxon>
        <taxon>Actinomycetota</taxon>
        <taxon>Actinomycetes</taxon>
        <taxon>Streptosporangiales</taxon>
        <taxon>Streptosporangiaceae</taxon>
        <taxon>Microtetraspora</taxon>
    </lineage>
</organism>
<evidence type="ECO:0000313" key="2">
    <source>
        <dbReference type="EMBL" id="MEV0974787.1"/>
    </source>
</evidence>
<evidence type="ECO:0000259" key="1">
    <source>
        <dbReference type="Pfam" id="PF12697"/>
    </source>
</evidence>
<proteinExistence type="predicted"/>
<dbReference type="Gene3D" id="3.40.50.1820">
    <property type="entry name" value="alpha/beta hydrolase"/>
    <property type="match status" value="1"/>
</dbReference>
<dbReference type="Proteomes" id="UP001551675">
    <property type="component" value="Unassembled WGS sequence"/>
</dbReference>
<reference evidence="2 3" key="1">
    <citation type="submission" date="2024-06" db="EMBL/GenBank/DDBJ databases">
        <title>The Natural Products Discovery Center: Release of the First 8490 Sequenced Strains for Exploring Actinobacteria Biosynthetic Diversity.</title>
        <authorList>
            <person name="Kalkreuter E."/>
            <person name="Kautsar S.A."/>
            <person name="Yang D."/>
            <person name="Bader C.D."/>
            <person name="Teijaro C.N."/>
            <person name="Fluegel L."/>
            <person name="Davis C.M."/>
            <person name="Simpson J.R."/>
            <person name="Lauterbach L."/>
            <person name="Steele A.D."/>
            <person name="Gui C."/>
            <person name="Meng S."/>
            <person name="Li G."/>
            <person name="Viehrig K."/>
            <person name="Ye F."/>
            <person name="Su P."/>
            <person name="Kiefer A.F."/>
            <person name="Nichols A."/>
            <person name="Cepeda A.J."/>
            <person name="Yan W."/>
            <person name="Fan B."/>
            <person name="Jiang Y."/>
            <person name="Adhikari A."/>
            <person name="Zheng C.-J."/>
            <person name="Schuster L."/>
            <person name="Cowan T.M."/>
            <person name="Smanski M.J."/>
            <person name="Chevrette M.G."/>
            <person name="De Carvalho L.P.S."/>
            <person name="Shen B."/>
        </authorList>
    </citation>
    <scope>NUCLEOTIDE SEQUENCE [LARGE SCALE GENOMIC DNA]</scope>
    <source>
        <strain evidence="2 3">NPDC050100</strain>
    </source>
</reference>
<name>A0ABV3GU43_MICGL</name>
<dbReference type="PANTHER" id="PTHR43798:SF6">
    <property type="entry name" value="HYDROLASE, PUTATIVE (AFU_ORTHOLOGUE AFUA_4G13070)-RELATED"/>
    <property type="match status" value="1"/>
</dbReference>
<dbReference type="Pfam" id="PF12697">
    <property type="entry name" value="Abhydrolase_6"/>
    <property type="match status" value="1"/>
</dbReference>
<dbReference type="PRINTS" id="PR00111">
    <property type="entry name" value="ABHYDROLASE"/>
</dbReference>
<dbReference type="InterPro" id="IPR029058">
    <property type="entry name" value="AB_hydrolase_fold"/>
</dbReference>
<protein>
    <submittedName>
        <fullName evidence="2">Alpha/beta hydrolase</fullName>
    </submittedName>
</protein>
<dbReference type="InterPro" id="IPR000073">
    <property type="entry name" value="AB_hydrolase_1"/>
</dbReference>
<accession>A0ABV3GU43</accession>
<sequence>MSLASTTYGDGFPLVCLSWFGLDGDAMAAAMEPALTDTIALRRFYPDLPGHGRSPGGPENSDEVVDAVLEFVDARIGSERFLLAGCSYGGYIAAAITRRRPEQVAGLLLVCSGVKVGRKDRDLPELPDRADPDGWLSGVPADLRDHLSLALGNRDREVAERVAAVLASSATGDDAYQARLRATGYPVSDEGADAIYSGPTSLVNGRQDRIGGYADQFRALSSYPYATFSALTDAGHYVPFEQARVFRDLTREWLARCDVDR</sequence>